<dbReference type="RefSeq" id="WP_028153906.1">
    <property type="nucleotide sequence ID" value="NZ_VLLA01000039.1"/>
</dbReference>
<keyword evidence="3" id="KW-1185">Reference proteome</keyword>
<name>A0A562QRV1_9BRAD</name>
<gene>
    <name evidence="2" type="ORF">IQ16_07936</name>
</gene>
<evidence type="ECO:0000313" key="3">
    <source>
        <dbReference type="Proteomes" id="UP000316291"/>
    </source>
</evidence>
<sequence length="86" mass="9447">MSQIQPGLLALTQAFVDCTYVQQADARQKSMGLAYVSAERTDLAREIAAFTERAQNARIAELEAKLAESEKRINALRSAVRAEGYA</sequence>
<protein>
    <submittedName>
        <fullName evidence="2">Uncharacterized protein</fullName>
    </submittedName>
</protein>
<evidence type="ECO:0000313" key="2">
    <source>
        <dbReference type="EMBL" id="TWI59481.1"/>
    </source>
</evidence>
<dbReference type="AlphaFoldDB" id="A0A562QRV1"/>
<dbReference type="Proteomes" id="UP000316291">
    <property type="component" value="Unassembled WGS sequence"/>
</dbReference>
<comment type="caution">
    <text evidence="2">The sequence shown here is derived from an EMBL/GenBank/DDBJ whole genome shotgun (WGS) entry which is preliminary data.</text>
</comment>
<reference evidence="2 3" key="1">
    <citation type="journal article" date="2015" name="Stand. Genomic Sci.">
        <title>Genomic Encyclopedia of Bacterial and Archaeal Type Strains, Phase III: the genomes of soil and plant-associated and newly described type strains.</title>
        <authorList>
            <person name="Whitman W.B."/>
            <person name="Woyke T."/>
            <person name="Klenk H.P."/>
            <person name="Zhou Y."/>
            <person name="Lilburn T.G."/>
            <person name="Beck B.J."/>
            <person name="De Vos P."/>
            <person name="Vandamme P."/>
            <person name="Eisen J.A."/>
            <person name="Garrity G."/>
            <person name="Hugenholtz P."/>
            <person name="Kyrpides N.C."/>
        </authorList>
    </citation>
    <scope>NUCLEOTIDE SEQUENCE [LARGE SCALE GENOMIC DNA]</scope>
    <source>
        <strain evidence="2 3">CGMCC 1.10948</strain>
    </source>
</reference>
<evidence type="ECO:0000256" key="1">
    <source>
        <dbReference type="SAM" id="Coils"/>
    </source>
</evidence>
<dbReference type="GeneID" id="93216656"/>
<organism evidence="2 3">
    <name type="scientific">Bradyrhizobium huanghuaihaiense</name>
    <dbReference type="NCBI Taxonomy" id="990078"/>
    <lineage>
        <taxon>Bacteria</taxon>
        <taxon>Pseudomonadati</taxon>
        <taxon>Pseudomonadota</taxon>
        <taxon>Alphaproteobacteria</taxon>
        <taxon>Hyphomicrobiales</taxon>
        <taxon>Nitrobacteraceae</taxon>
        <taxon>Bradyrhizobium</taxon>
    </lineage>
</organism>
<feature type="coiled-coil region" evidence="1">
    <location>
        <begin position="52"/>
        <end position="79"/>
    </location>
</feature>
<dbReference type="EMBL" id="VLLA01000039">
    <property type="protein sequence ID" value="TWI59481.1"/>
    <property type="molecule type" value="Genomic_DNA"/>
</dbReference>
<accession>A0A562QRV1</accession>
<keyword evidence="1" id="KW-0175">Coiled coil</keyword>
<dbReference type="OrthoDB" id="8253867at2"/>
<proteinExistence type="predicted"/>